<reference evidence="2 3" key="1">
    <citation type="journal article" date="2018" name="Nat. Ecol. Evol.">
        <title>Pezizomycetes genomes reveal the molecular basis of ectomycorrhizal truffle lifestyle.</title>
        <authorList>
            <person name="Murat C."/>
            <person name="Payen T."/>
            <person name="Noel B."/>
            <person name="Kuo A."/>
            <person name="Morin E."/>
            <person name="Chen J."/>
            <person name="Kohler A."/>
            <person name="Krizsan K."/>
            <person name="Balestrini R."/>
            <person name="Da Silva C."/>
            <person name="Montanini B."/>
            <person name="Hainaut M."/>
            <person name="Levati E."/>
            <person name="Barry K.W."/>
            <person name="Belfiori B."/>
            <person name="Cichocki N."/>
            <person name="Clum A."/>
            <person name="Dockter R.B."/>
            <person name="Fauchery L."/>
            <person name="Guy J."/>
            <person name="Iotti M."/>
            <person name="Le Tacon F."/>
            <person name="Lindquist E.A."/>
            <person name="Lipzen A."/>
            <person name="Malagnac F."/>
            <person name="Mello A."/>
            <person name="Molinier V."/>
            <person name="Miyauchi S."/>
            <person name="Poulain J."/>
            <person name="Riccioni C."/>
            <person name="Rubini A."/>
            <person name="Sitrit Y."/>
            <person name="Splivallo R."/>
            <person name="Traeger S."/>
            <person name="Wang M."/>
            <person name="Zifcakova L."/>
            <person name="Wipf D."/>
            <person name="Zambonelli A."/>
            <person name="Paolocci F."/>
            <person name="Nowrousian M."/>
            <person name="Ottonello S."/>
            <person name="Baldrian P."/>
            <person name="Spatafora J.W."/>
            <person name="Henrissat B."/>
            <person name="Nagy L.G."/>
            <person name="Aury J.M."/>
            <person name="Wincker P."/>
            <person name="Grigoriev I.V."/>
            <person name="Bonfante P."/>
            <person name="Martin F.M."/>
        </authorList>
    </citation>
    <scope>NUCLEOTIDE SEQUENCE [LARGE SCALE GENOMIC DNA]</scope>
    <source>
        <strain evidence="2 3">CCBAS932</strain>
    </source>
</reference>
<evidence type="ECO:0000313" key="3">
    <source>
        <dbReference type="Proteomes" id="UP000277580"/>
    </source>
</evidence>
<dbReference type="InParanoid" id="A0A3N4KC65"/>
<name>A0A3N4KC65_9PEZI</name>
<gene>
    <name evidence="2" type="ORF">P167DRAFT_578654</name>
</gene>
<proteinExistence type="predicted"/>
<dbReference type="EMBL" id="ML119169">
    <property type="protein sequence ID" value="RPB08080.1"/>
    <property type="molecule type" value="Genomic_DNA"/>
</dbReference>
<feature type="region of interest" description="Disordered" evidence="1">
    <location>
        <begin position="1"/>
        <end position="31"/>
    </location>
</feature>
<organism evidence="2 3">
    <name type="scientific">Morchella conica CCBAS932</name>
    <dbReference type="NCBI Taxonomy" id="1392247"/>
    <lineage>
        <taxon>Eukaryota</taxon>
        <taxon>Fungi</taxon>
        <taxon>Dikarya</taxon>
        <taxon>Ascomycota</taxon>
        <taxon>Pezizomycotina</taxon>
        <taxon>Pezizomycetes</taxon>
        <taxon>Pezizales</taxon>
        <taxon>Morchellaceae</taxon>
        <taxon>Morchella</taxon>
    </lineage>
</organism>
<keyword evidence="3" id="KW-1185">Reference proteome</keyword>
<protein>
    <submittedName>
        <fullName evidence="2">Uncharacterized protein</fullName>
    </submittedName>
</protein>
<accession>A0A3N4KC65</accession>
<evidence type="ECO:0000256" key="1">
    <source>
        <dbReference type="SAM" id="MobiDB-lite"/>
    </source>
</evidence>
<sequence length="91" mass="10382">MSSRNMKQQAINIRDAPRPGPPKQSDKNKKTIEAIVQDEPTLTLREIADTASQFNIQAFKDTMDKALKETDFSLKVTHMEFEAVEKDCVDR</sequence>
<feature type="compositionally biased region" description="Polar residues" evidence="1">
    <location>
        <begin position="1"/>
        <end position="11"/>
    </location>
</feature>
<dbReference type="Proteomes" id="UP000277580">
    <property type="component" value="Unassembled WGS sequence"/>
</dbReference>
<evidence type="ECO:0000313" key="2">
    <source>
        <dbReference type="EMBL" id="RPB08080.1"/>
    </source>
</evidence>
<dbReference type="AlphaFoldDB" id="A0A3N4KC65"/>